<evidence type="ECO:0000256" key="3">
    <source>
        <dbReference type="RuleBase" id="RU003560"/>
    </source>
</evidence>
<dbReference type="EMBL" id="BRXY01000505">
    <property type="protein sequence ID" value="GMH97975.1"/>
    <property type="molecule type" value="Genomic_DNA"/>
</dbReference>
<dbReference type="Gene3D" id="3.90.1150.10">
    <property type="entry name" value="Aspartate Aminotransferase, domain 1"/>
    <property type="match status" value="1"/>
</dbReference>
<dbReference type="PANTHER" id="PTHR43094">
    <property type="entry name" value="AMINOTRANSFERASE"/>
    <property type="match status" value="1"/>
</dbReference>
<dbReference type="InterPro" id="IPR015421">
    <property type="entry name" value="PyrdxlP-dep_Trfase_major"/>
</dbReference>
<sequence>MAQRILRKLVNHGNTTRAWQRPVPVFKAQDNKSPTEVLQVDPRHFQPLNTWTTEEIKNAVASHVMTTWSPCKAKNDLPIITHSSHIYLYDSDGNEYIDWTSQAVCTNSGHSLSQHVKTAINDQVDNLHFVYGGIAMTEIRARLSSLISELLPGDLVGCLFPSSGSEANEAAITMARRYSGRPKILSFYRSYHGGTKNSLSATGDFRRHYQQGSADFVKAFNFTPNFFEHAGADEDERVRSALLMLEEQIISENPESIASIVVESIPGSAGVLTMPLAYMQGVRAICDKYGILLHIDEVMCGFGRTGEMWGFQTYPGVLPDIVTSAKGLSSSVAPISFVAVNERMMEFFEDNAPGWGSTFQGHPVAMAAAYANLTEMLTTNLVGHVQSVAPAFYEHMRHCAEVHPSIKGFRALGLYGALDIATPDGEQPHEVHEARTAATNKYFEATRQNGLLGLFRPPHIHIAPPLIISEEEIQEGFDRQHRALSVLDEELGF</sequence>
<dbReference type="PANTHER" id="PTHR43094:SF1">
    <property type="entry name" value="AMINOTRANSFERASE CLASS-III"/>
    <property type="match status" value="1"/>
</dbReference>
<dbReference type="Pfam" id="PF00202">
    <property type="entry name" value="Aminotran_3"/>
    <property type="match status" value="1"/>
</dbReference>
<protein>
    <submittedName>
        <fullName evidence="4">Uncharacterized protein</fullName>
    </submittedName>
</protein>
<dbReference type="InterPro" id="IPR015424">
    <property type="entry name" value="PyrdxlP-dep_Trfase"/>
</dbReference>
<keyword evidence="2 3" id="KW-0663">Pyridoxal phosphate</keyword>
<evidence type="ECO:0000256" key="2">
    <source>
        <dbReference type="ARBA" id="ARBA00022898"/>
    </source>
</evidence>
<evidence type="ECO:0000313" key="5">
    <source>
        <dbReference type="Proteomes" id="UP001165085"/>
    </source>
</evidence>
<organism evidence="4 5">
    <name type="scientific">Triparma strigata</name>
    <dbReference type="NCBI Taxonomy" id="1606541"/>
    <lineage>
        <taxon>Eukaryota</taxon>
        <taxon>Sar</taxon>
        <taxon>Stramenopiles</taxon>
        <taxon>Ochrophyta</taxon>
        <taxon>Bolidophyceae</taxon>
        <taxon>Parmales</taxon>
        <taxon>Triparmaceae</taxon>
        <taxon>Triparma</taxon>
    </lineage>
</organism>
<dbReference type="Gene3D" id="3.40.640.10">
    <property type="entry name" value="Type I PLP-dependent aspartate aminotransferase-like (Major domain)"/>
    <property type="match status" value="1"/>
</dbReference>
<dbReference type="GO" id="GO:0008483">
    <property type="term" value="F:transaminase activity"/>
    <property type="evidence" value="ECO:0007669"/>
    <property type="project" value="InterPro"/>
</dbReference>
<dbReference type="GO" id="GO:0005829">
    <property type="term" value="C:cytosol"/>
    <property type="evidence" value="ECO:0007669"/>
    <property type="project" value="TreeGrafter"/>
</dbReference>
<dbReference type="SUPFAM" id="SSF53383">
    <property type="entry name" value="PLP-dependent transferases"/>
    <property type="match status" value="1"/>
</dbReference>
<dbReference type="AlphaFoldDB" id="A0A9W7C4P4"/>
<dbReference type="Proteomes" id="UP001165085">
    <property type="component" value="Unassembled WGS sequence"/>
</dbReference>
<reference evidence="5" key="1">
    <citation type="journal article" date="2023" name="Commun. Biol.">
        <title>Genome analysis of Parmales, the sister group of diatoms, reveals the evolutionary specialization of diatoms from phago-mixotrophs to photoautotrophs.</title>
        <authorList>
            <person name="Ban H."/>
            <person name="Sato S."/>
            <person name="Yoshikawa S."/>
            <person name="Yamada K."/>
            <person name="Nakamura Y."/>
            <person name="Ichinomiya M."/>
            <person name="Sato N."/>
            <person name="Blanc-Mathieu R."/>
            <person name="Endo H."/>
            <person name="Kuwata A."/>
            <person name="Ogata H."/>
        </authorList>
    </citation>
    <scope>NUCLEOTIDE SEQUENCE [LARGE SCALE GENOMIC DNA]</scope>
    <source>
        <strain evidence="5">NIES 3701</strain>
    </source>
</reference>
<gene>
    <name evidence="4" type="ORF">TrST_g13817</name>
</gene>
<dbReference type="GO" id="GO:0030170">
    <property type="term" value="F:pyridoxal phosphate binding"/>
    <property type="evidence" value="ECO:0007669"/>
    <property type="project" value="InterPro"/>
</dbReference>
<dbReference type="OrthoDB" id="5419315at2759"/>
<comment type="similarity">
    <text evidence="1 3">Belongs to the class-III pyridoxal-phosphate-dependent aminotransferase family.</text>
</comment>
<name>A0A9W7C4P4_9STRA</name>
<keyword evidence="5" id="KW-1185">Reference proteome</keyword>
<evidence type="ECO:0000256" key="1">
    <source>
        <dbReference type="ARBA" id="ARBA00008954"/>
    </source>
</evidence>
<comment type="caution">
    <text evidence="4">The sequence shown here is derived from an EMBL/GenBank/DDBJ whole genome shotgun (WGS) entry which is preliminary data.</text>
</comment>
<dbReference type="CDD" id="cd00610">
    <property type="entry name" value="OAT_like"/>
    <property type="match status" value="1"/>
</dbReference>
<dbReference type="PROSITE" id="PS00600">
    <property type="entry name" value="AA_TRANSFER_CLASS_3"/>
    <property type="match status" value="1"/>
</dbReference>
<dbReference type="InterPro" id="IPR049704">
    <property type="entry name" value="Aminotrans_3_PPA_site"/>
</dbReference>
<dbReference type="InterPro" id="IPR005814">
    <property type="entry name" value="Aminotrans_3"/>
</dbReference>
<evidence type="ECO:0000313" key="4">
    <source>
        <dbReference type="EMBL" id="GMH97975.1"/>
    </source>
</evidence>
<dbReference type="InterPro" id="IPR015422">
    <property type="entry name" value="PyrdxlP-dep_Trfase_small"/>
</dbReference>
<proteinExistence type="inferred from homology"/>
<accession>A0A9W7C4P4</accession>